<comment type="caution">
    <text evidence="1">The sequence shown here is derived from an EMBL/GenBank/DDBJ whole genome shotgun (WGS) entry which is preliminary data.</text>
</comment>
<keyword evidence="2" id="KW-1185">Reference proteome</keyword>
<accession>A0A2I1GQP3</accession>
<name>A0A2I1GQP3_9GLOM</name>
<evidence type="ECO:0000313" key="2">
    <source>
        <dbReference type="Proteomes" id="UP000234323"/>
    </source>
</evidence>
<proteinExistence type="predicted"/>
<dbReference type="AlphaFoldDB" id="A0A2I1GQP3"/>
<protein>
    <submittedName>
        <fullName evidence="1">Uncharacterized protein</fullName>
    </submittedName>
</protein>
<evidence type="ECO:0000313" key="1">
    <source>
        <dbReference type="EMBL" id="PKY48973.1"/>
    </source>
</evidence>
<dbReference type="EMBL" id="LLXI01000690">
    <property type="protein sequence ID" value="PKY48973.1"/>
    <property type="molecule type" value="Genomic_DNA"/>
</dbReference>
<gene>
    <name evidence="1" type="ORF">RhiirA4_464748</name>
</gene>
<sequence length="190" mass="22013">MPLQLTSLMDEIFPSTLKTMGLFTGFDEMLTQDLITYWRTALTFDVFKQTLYPRLLVSKASTFLQFRLKLWFDELPLMYRLCQRFSGLYADDSLCLNCGIFMETLEHLFICSPNFMDETESNPEPLQHKDIIVDLIQRFIVKLATKVSSSPKCKRTYEELLSTLRDLDTIGLPSLLSNSAELTFSASWFL</sequence>
<dbReference type="Proteomes" id="UP000234323">
    <property type="component" value="Unassembled WGS sequence"/>
</dbReference>
<organism evidence="1 2">
    <name type="scientific">Rhizophagus irregularis</name>
    <dbReference type="NCBI Taxonomy" id="588596"/>
    <lineage>
        <taxon>Eukaryota</taxon>
        <taxon>Fungi</taxon>
        <taxon>Fungi incertae sedis</taxon>
        <taxon>Mucoromycota</taxon>
        <taxon>Glomeromycotina</taxon>
        <taxon>Glomeromycetes</taxon>
        <taxon>Glomerales</taxon>
        <taxon>Glomeraceae</taxon>
        <taxon>Rhizophagus</taxon>
    </lineage>
</organism>
<reference evidence="1 2" key="1">
    <citation type="submission" date="2015-10" db="EMBL/GenBank/DDBJ databases">
        <title>Genome analyses suggest a sexual origin of heterokaryosis in a supposedly ancient asexual fungus.</title>
        <authorList>
            <person name="Ropars J."/>
            <person name="Sedzielewska K."/>
            <person name="Noel J."/>
            <person name="Charron P."/>
            <person name="Farinelli L."/>
            <person name="Marton T."/>
            <person name="Kruger M."/>
            <person name="Pelin A."/>
            <person name="Brachmann A."/>
            <person name="Corradi N."/>
        </authorList>
    </citation>
    <scope>NUCLEOTIDE SEQUENCE [LARGE SCALE GENOMIC DNA]</scope>
    <source>
        <strain evidence="1 2">A4</strain>
    </source>
</reference>